<protein>
    <submittedName>
        <fullName evidence="1">Uncharacterized protein</fullName>
    </submittedName>
</protein>
<dbReference type="RefSeq" id="WP_038466257.1">
    <property type="nucleotide sequence ID" value="NZ_CP008941.1"/>
</dbReference>
<dbReference type="HOGENOM" id="CLU_867890_0_0_5"/>
<proteinExistence type="predicted"/>
<gene>
    <name evidence="1" type="ORF">ID47_10920</name>
</gene>
<dbReference type="Proteomes" id="UP000028926">
    <property type="component" value="Chromosome"/>
</dbReference>
<keyword evidence="2" id="KW-1185">Reference proteome</keyword>
<name>A0A077AZJ6_9PROT</name>
<dbReference type="STRING" id="91604.ID47_10920"/>
<accession>A0A077AZJ6</accession>
<sequence length="320" mass="37180">MKKMIAKLFLIAGLLGNDSWGEGRYFDQDPEKIIQSYQAEANDNTARVKRFQKDFAQALKKIDRIQWTGDLYTYGLMCHLGYTELSPSFVAFVGLYQGLYRWVEGLDSQEMTVPPSVREAFRRASDKFIAQVHDLKSITDIETYESKLTNIFKDFLIGFIKDNQDFFQTRWCQILEKTSKDQAKKLSIIDRAFFALKEGWSGIEISDLKYQFEALYAYRCQDNRVLILGYNDRPITCDRFLHIYVWDLQKPESAPVPLKYLDKAGFDLSPTSRAGGCSEFVNLLNKVHFDGRHLKCSGYEYETYKNYICDVMTGQIRLQS</sequence>
<evidence type="ECO:0000313" key="1">
    <source>
        <dbReference type="EMBL" id="AIK97128.1"/>
    </source>
</evidence>
<dbReference type="KEGG" id="paca:ID47_10920"/>
<evidence type="ECO:0000313" key="2">
    <source>
        <dbReference type="Proteomes" id="UP000028926"/>
    </source>
</evidence>
<organism evidence="1 2">
    <name type="scientific">Candidatus Odyssella acanthamoebae</name>
    <dbReference type="NCBI Taxonomy" id="91604"/>
    <lineage>
        <taxon>Bacteria</taxon>
        <taxon>Pseudomonadati</taxon>
        <taxon>Pseudomonadota</taxon>
        <taxon>Alphaproteobacteria</taxon>
        <taxon>Holosporales</taxon>
        <taxon>Candidatus Paracaedibacteraceae</taxon>
        <taxon>Candidatus Odyssella</taxon>
    </lineage>
</organism>
<dbReference type="EMBL" id="CP008941">
    <property type="protein sequence ID" value="AIK97128.1"/>
    <property type="molecule type" value="Genomic_DNA"/>
</dbReference>
<reference evidence="1 2" key="1">
    <citation type="submission" date="2014-07" db="EMBL/GenBank/DDBJ databases">
        <title>Comparative genomic insights into amoeba endosymbionts belonging to the families of Holosporaceae and Candidatus Midichloriaceae within Rickettsiales.</title>
        <authorList>
            <person name="Wang Z."/>
            <person name="Wu M."/>
        </authorList>
    </citation>
    <scope>NUCLEOTIDE SEQUENCE [LARGE SCALE GENOMIC DNA]</scope>
    <source>
        <strain evidence="1">PRA3</strain>
    </source>
</reference>
<dbReference type="AlphaFoldDB" id="A0A077AZJ6"/>